<dbReference type="Gene3D" id="3.90.1580.10">
    <property type="entry name" value="paralog of FGE (formylglycine-generating enzyme)"/>
    <property type="match status" value="1"/>
</dbReference>
<dbReference type="SUPFAM" id="SSF56436">
    <property type="entry name" value="C-type lectin-like"/>
    <property type="match status" value="1"/>
</dbReference>
<dbReference type="GO" id="GO:0120147">
    <property type="term" value="F:formylglycine-generating oxidase activity"/>
    <property type="evidence" value="ECO:0007669"/>
    <property type="project" value="TreeGrafter"/>
</dbReference>
<dbReference type="Proteomes" id="UP000237925">
    <property type="component" value="Chromosome"/>
</dbReference>
<keyword evidence="1" id="KW-0732">Signal</keyword>
<organism evidence="3 4">
    <name type="scientific">Melaminivora suipulveris</name>
    <dbReference type="NCBI Taxonomy" id="2109913"/>
    <lineage>
        <taxon>Bacteria</taxon>
        <taxon>Pseudomonadati</taxon>
        <taxon>Pseudomonadota</taxon>
        <taxon>Betaproteobacteria</taxon>
        <taxon>Burkholderiales</taxon>
        <taxon>Comamonadaceae</taxon>
        <taxon>Melaminivora</taxon>
    </lineage>
</organism>
<dbReference type="InterPro" id="IPR005532">
    <property type="entry name" value="SUMF_dom"/>
</dbReference>
<dbReference type="PANTHER" id="PTHR23150:SF19">
    <property type="entry name" value="FORMYLGLYCINE-GENERATING ENZYME"/>
    <property type="match status" value="1"/>
</dbReference>
<reference evidence="3 4" key="1">
    <citation type="submission" date="2018-03" db="EMBL/GenBank/DDBJ databases">
        <title>Genome sequencing of Melaminivora sp.</title>
        <authorList>
            <person name="Kim S.-J."/>
            <person name="Heo J."/>
            <person name="Ahn J.-H."/>
            <person name="Kwon S.-W."/>
        </authorList>
    </citation>
    <scope>NUCLEOTIDE SEQUENCE [LARGE SCALE GENOMIC DNA]</scope>
    <source>
        <strain evidence="3 4">SC2-9</strain>
    </source>
</reference>
<sequence>MPLSSRCPAALACGAGSAAAGLAGRLAPILLLAAAAQLACSPAAAQPRAAPARLTNSLGMVFVLVPAGSFVMGSDERAETLARDYPQLEPRRFTQLDDEAPRHRVLISRAFYLGQHEVTVGQFRRFARASGYRPESEADGTGGYGYNPDYDPATTMRGDAFEGRSPRYSWRNPGFAQGEDHPVVNVTWNDAQALAAWLSAREGRHYRLPTEAEWEYACRAGSGARYAHGDDPQALTRHANLFDQDAAAHWPRWRAQALAGRDGFAFTAPVGSFAPNAFGLHDMIGNAWEWTADWHADDYYARSPAIDPTGPADGDVRVRRGGSWHTWPFYARCAYRNWNTPQTRYPLVGMRLVREQEPPAPAASPASGAQTPVP</sequence>
<keyword evidence="4" id="KW-1185">Reference proteome</keyword>
<feature type="signal peptide" evidence="1">
    <location>
        <begin position="1"/>
        <end position="45"/>
    </location>
</feature>
<feature type="chain" id="PRO_5015361838" evidence="1">
    <location>
        <begin position="46"/>
        <end position="374"/>
    </location>
</feature>
<evidence type="ECO:0000256" key="1">
    <source>
        <dbReference type="SAM" id="SignalP"/>
    </source>
</evidence>
<evidence type="ECO:0000313" key="4">
    <source>
        <dbReference type="Proteomes" id="UP000237925"/>
    </source>
</evidence>
<dbReference type="KEGG" id="mela:C6568_02900"/>
<dbReference type="InterPro" id="IPR016187">
    <property type="entry name" value="CTDL_fold"/>
</dbReference>
<dbReference type="EMBL" id="CP027667">
    <property type="protein sequence ID" value="AVO48315.1"/>
    <property type="molecule type" value="Genomic_DNA"/>
</dbReference>
<accession>A0A2R3Q947</accession>
<dbReference type="Pfam" id="PF03781">
    <property type="entry name" value="FGE-sulfatase"/>
    <property type="match status" value="1"/>
</dbReference>
<name>A0A2R3Q947_9BURK</name>
<feature type="domain" description="Sulfatase-modifying factor enzyme-like" evidence="2">
    <location>
        <begin position="62"/>
        <end position="354"/>
    </location>
</feature>
<protein>
    <submittedName>
        <fullName evidence="3">DNA recombination protein RecF</fullName>
    </submittedName>
</protein>
<dbReference type="PANTHER" id="PTHR23150">
    <property type="entry name" value="SULFATASE MODIFYING FACTOR 1, 2"/>
    <property type="match status" value="1"/>
</dbReference>
<dbReference type="AlphaFoldDB" id="A0A2R3Q947"/>
<dbReference type="InterPro" id="IPR051043">
    <property type="entry name" value="Sulfatase_Mod_Factor_Kinase"/>
</dbReference>
<gene>
    <name evidence="3" type="ORF">C6568_02900</name>
</gene>
<dbReference type="OrthoDB" id="9768004at2"/>
<dbReference type="InterPro" id="IPR042095">
    <property type="entry name" value="SUMF_sf"/>
</dbReference>
<proteinExistence type="predicted"/>
<evidence type="ECO:0000259" key="2">
    <source>
        <dbReference type="Pfam" id="PF03781"/>
    </source>
</evidence>
<evidence type="ECO:0000313" key="3">
    <source>
        <dbReference type="EMBL" id="AVO48315.1"/>
    </source>
</evidence>